<evidence type="ECO:0000313" key="17">
    <source>
        <dbReference type="Proteomes" id="UP000029431"/>
    </source>
</evidence>
<dbReference type="CDD" id="cd00130">
    <property type="entry name" value="PAS"/>
    <property type="match status" value="1"/>
</dbReference>
<dbReference type="NCBIfam" id="NF046044">
    <property type="entry name" value="PnpS"/>
    <property type="match status" value="1"/>
</dbReference>
<dbReference type="SUPFAM" id="SSF55874">
    <property type="entry name" value="ATPase domain of HSP90 chaperone/DNA topoisomerase II/histidine kinase"/>
    <property type="match status" value="1"/>
</dbReference>
<dbReference type="PANTHER" id="PTHR45453">
    <property type="entry name" value="PHOSPHATE REGULON SENSOR PROTEIN PHOR"/>
    <property type="match status" value="1"/>
</dbReference>
<keyword evidence="8" id="KW-0418">Kinase</keyword>
<evidence type="ECO:0000256" key="8">
    <source>
        <dbReference type="ARBA" id="ARBA00022777"/>
    </source>
</evidence>
<evidence type="ECO:0000259" key="14">
    <source>
        <dbReference type="PROSITE" id="PS50112"/>
    </source>
</evidence>
<dbReference type="SMART" id="SM00387">
    <property type="entry name" value="HATPase_c"/>
    <property type="match status" value="1"/>
</dbReference>
<keyword evidence="10" id="KW-0902">Two-component regulatory system</keyword>
<dbReference type="GO" id="GO:0006355">
    <property type="term" value="P:regulation of DNA-templated transcription"/>
    <property type="evidence" value="ECO:0007669"/>
    <property type="project" value="InterPro"/>
</dbReference>
<dbReference type="GO" id="GO:0004721">
    <property type="term" value="F:phosphoprotein phosphatase activity"/>
    <property type="evidence" value="ECO:0007669"/>
    <property type="project" value="TreeGrafter"/>
</dbReference>
<keyword evidence="9" id="KW-0067">ATP-binding</keyword>
<evidence type="ECO:0000256" key="4">
    <source>
        <dbReference type="ARBA" id="ARBA00022475"/>
    </source>
</evidence>
<comment type="catalytic activity">
    <reaction evidence="1">
        <text>ATP + protein L-histidine = ADP + protein N-phospho-L-histidine.</text>
        <dbReference type="EC" id="2.7.13.3"/>
    </reaction>
</comment>
<dbReference type="GO" id="GO:0005886">
    <property type="term" value="C:plasma membrane"/>
    <property type="evidence" value="ECO:0007669"/>
    <property type="project" value="UniProtKB-SubCell"/>
</dbReference>
<feature type="domain" description="Histidine kinase" evidence="13">
    <location>
        <begin position="381"/>
        <end position="606"/>
    </location>
</feature>
<dbReference type="SMART" id="SM00091">
    <property type="entry name" value="PAS"/>
    <property type="match status" value="1"/>
</dbReference>
<dbReference type="GO" id="GO:0000155">
    <property type="term" value="F:phosphorelay sensor kinase activity"/>
    <property type="evidence" value="ECO:0007669"/>
    <property type="project" value="InterPro"/>
</dbReference>
<evidence type="ECO:0000259" key="15">
    <source>
        <dbReference type="PROSITE" id="PS50885"/>
    </source>
</evidence>
<dbReference type="eggNOG" id="COG5002">
    <property type="taxonomic scope" value="Bacteria"/>
</dbReference>
<dbReference type="AlphaFoldDB" id="V9WAE3"/>
<keyword evidence="4" id="KW-1003">Cell membrane</keyword>
<evidence type="ECO:0000256" key="1">
    <source>
        <dbReference type="ARBA" id="ARBA00000085"/>
    </source>
</evidence>
<dbReference type="PROSITE" id="PS50112">
    <property type="entry name" value="PAS"/>
    <property type="match status" value="1"/>
</dbReference>
<dbReference type="GO" id="GO:0005524">
    <property type="term" value="F:ATP binding"/>
    <property type="evidence" value="ECO:0007669"/>
    <property type="project" value="UniProtKB-KW"/>
</dbReference>
<dbReference type="CDD" id="cd00082">
    <property type="entry name" value="HisKA"/>
    <property type="match status" value="1"/>
</dbReference>
<dbReference type="InterPro" id="IPR000014">
    <property type="entry name" value="PAS"/>
</dbReference>
<keyword evidence="12" id="KW-0812">Transmembrane</keyword>
<dbReference type="InterPro" id="IPR031967">
    <property type="entry name" value="PhoR_single_Cache-like_dom"/>
</dbReference>
<dbReference type="Gene3D" id="6.10.340.10">
    <property type="match status" value="1"/>
</dbReference>
<feature type="domain" description="PAS" evidence="14">
    <location>
        <begin position="257"/>
        <end position="305"/>
    </location>
</feature>
<dbReference type="Pfam" id="PF00512">
    <property type="entry name" value="HisKA"/>
    <property type="match status" value="1"/>
</dbReference>
<evidence type="ECO:0000256" key="9">
    <source>
        <dbReference type="ARBA" id="ARBA00022840"/>
    </source>
</evidence>
<dbReference type="KEGG" id="plv:ERIC2_c34180"/>
<dbReference type="Pfam" id="PF00672">
    <property type="entry name" value="HAMP"/>
    <property type="match status" value="1"/>
</dbReference>
<gene>
    <name evidence="16" type="primary">phoR</name>
    <name evidence="16" type="ORF">ERIC2_c34180</name>
</gene>
<dbReference type="Pfam" id="PF00989">
    <property type="entry name" value="PAS"/>
    <property type="match status" value="1"/>
</dbReference>
<dbReference type="HOGENOM" id="CLU_000445_89_2_9"/>
<evidence type="ECO:0000256" key="12">
    <source>
        <dbReference type="SAM" id="Phobius"/>
    </source>
</evidence>
<dbReference type="Gene3D" id="1.10.287.130">
    <property type="match status" value="1"/>
</dbReference>
<keyword evidence="12" id="KW-1133">Transmembrane helix</keyword>
<dbReference type="NCBIfam" id="TIGR00229">
    <property type="entry name" value="sensory_box"/>
    <property type="match status" value="1"/>
</dbReference>
<dbReference type="PATRIC" id="fig|697284.3.peg.3234"/>
<evidence type="ECO:0000256" key="7">
    <source>
        <dbReference type="ARBA" id="ARBA00022741"/>
    </source>
</evidence>
<dbReference type="InterPro" id="IPR013767">
    <property type="entry name" value="PAS_fold"/>
</dbReference>
<dbReference type="InterPro" id="IPR003661">
    <property type="entry name" value="HisK_dim/P_dom"/>
</dbReference>
<accession>V9WAE3</accession>
<name>V9WAE3_9BACL</name>
<dbReference type="Pfam" id="PF16736">
    <property type="entry name" value="sCache_like"/>
    <property type="match status" value="1"/>
</dbReference>
<keyword evidence="6 16" id="KW-0808">Transferase</keyword>
<evidence type="ECO:0000256" key="3">
    <source>
        <dbReference type="ARBA" id="ARBA00012438"/>
    </source>
</evidence>
<evidence type="ECO:0000256" key="11">
    <source>
        <dbReference type="ARBA" id="ARBA00023136"/>
    </source>
</evidence>
<keyword evidence="5" id="KW-0597">Phosphoprotein</keyword>
<dbReference type="CDD" id="cd06225">
    <property type="entry name" value="HAMP"/>
    <property type="match status" value="1"/>
</dbReference>
<reference evidence="16 17" key="1">
    <citation type="journal article" date="2014" name="PLoS ONE">
        <title>How to Kill the Honey Bee Larva: Genomic Potential and Virulence Mechanisms of Paenibacillus larvae.</title>
        <authorList>
            <person name="Djukic M."/>
            <person name="Brzuszkiewicz E."/>
            <person name="Funfhaus A."/>
            <person name="Voss J."/>
            <person name="Gollnow K."/>
            <person name="Poppinga L."/>
            <person name="Liesegang H."/>
            <person name="Garcia-Gonzalez E."/>
            <person name="Genersch E."/>
            <person name="Daniel R."/>
        </authorList>
    </citation>
    <scope>NUCLEOTIDE SEQUENCE [LARGE SCALE GENOMIC DNA]</scope>
    <source>
        <strain evidence="16 17">DSM 25430</strain>
    </source>
</reference>
<dbReference type="SUPFAM" id="SSF158472">
    <property type="entry name" value="HAMP domain-like"/>
    <property type="match status" value="1"/>
</dbReference>
<evidence type="ECO:0000256" key="5">
    <source>
        <dbReference type="ARBA" id="ARBA00022553"/>
    </source>
</evidence>
<dbReference type="PROSITE" id="PS50885">
    <property type="entry name" value="HAMP"/>
    <property type="match status" value="1"/>
</dbReference>
<evidence type="ECO:0000256" key="10">
    <source>
        <dbReference type="ARBA" id="ARBA00023012"/>
    </source>
</evidence>
<dbReference type="InterPro" id="IPR035965">
    <property type="entry name" value="PAS-like_dom_sf"/>
</dbReference>
<dbReference type="InterPro" id="IPR036890">
    <property type="entry name" value="HATPase_C_sf"/>
</dbReference>
<dbReference type="FunFam" id="1.10.287.130:FF:000008">
    <property type="entry name" value="Two-component sensor histidine kinase"/>
    <property type="match status" value="1"/>
</dbReference>
<keyword evidence="11 12" id="KW-0472">Membrane</keyword>
<dbReference type="InterPro" id="IPR004358">
    <property type="entry name" value="Sig_transdc_His_kin-like_C"/>
</dbReference>
<dbReference type="FunFam" id="3.30.565.10:FF:000006">
    <property type="entry name" value="Sensor histidine kinase WalK"/>
    <property type="match status" value="1"/>
</dbReference>
<proteinExistence type="predicted"/>
<dbReference type="SMART" id="SM00304">
    <property type="entry name" value="HAMP"/>
    <property type="match status" value="1"/>
</dbReference>
<evidence type="ECO:0000313" key="16">
    <source>
        <dbReference type="EMBL" id="AHD07153.1"/>
    </source>
</evidence>
<dbReference type="InterPro" id="IPR005467">
    <property type="entry name" value="His_kinase_dom"/>
</dbReference>
<dbReference type="InterPro" id="IPR003594">
    <property type="entry name" value="HATPase_dom"/>
</dbReference>
<keyword evidence="17" id="KW-1185">Reference proteome</keyword>
<dbReference type="PANTHER" id="PTHR45453:SF1">
    <property type="entry name" value="PHOSPHATE REGULON SENSOR PROTEIN PHOR"/>
    <property type="match status" value="1"/>
</dbReference>
<dbReference type="InterPro" id="IPR003660">
    <property type="entry name" value="HAMP_dom"/>
</dbReference>
<sequence length="606" mass="68461">MKYGGVGMNKFRAKLTWTFTILIGIAILMAGVFAAKLLEQFHMNELEQNLVRELHVMNDVFDWTKSGEETALMEEFTKETQRMKEQTDARVTYIRADGKVLGDSNEHPSEMDNHLHREEIDQAAKQGIGSVVRFSDTIRQNIMYVAVSVKGASGQTEGYLRMAMSLQQIEGTVRQLWLFLLIGLLILFLLSGLICYRIARGITRPIERITRVARQMANQQYAARVPEAGNDEVGELARTINRMAENLQIQMQHIRENEYRLQGVLENMVSGVMMVDQRGTITLVNRSAEDILGYSSHELLNKSYLDAGFQLEFTALLADAIETHTRVREELMLHFPQEQILEVHVSPIVQGDGQRKGVLVVLHDITAVRRLERIRSEFVANVSHELKTPVAAVKGFAETLMAGALEDKEMARSFLQIIYDESDRLNRLIGDILELSKIESKRIPLQFSPVDVESIVENSIQMMKAEAEKKHITLESCVENELYIEADEDRLRQILINLLSNGISYTPEGGRVSIGVEFVPSLDDNPDNERMRIRISDTGIGIPEKDLPRIFERFYRVDKARSRSSGGTGLGLSIVKHLTELHHGTISVESEAGKGTTFNIELPVIQ</sequence>
<dbReference type="EMBL" id="CP003355">
    <property type="protein sequence ID" value="AHD07153.1"/>
    <property type="molecule type" value="Genomic_DNA"/>
</dbReference>
<dbReference type="PROSITE" id="PS50109">
    <property type="entry name" value="HIS_KIN"/>
    <property type="match status" value="1"/>
</dbReference>
<evidence type="ECO:0000256" key="2">
    <source>
        <dbReference type="ARBA" id="ARBA00004651"/>
    </source>
</evidence>
<dbReference type="SUPFAM" id="SSF47384">
    <property type="entry name" value="Homodimeric domain of signal transducing histidine kinase"/>
    <property type="match status" value="1"/>
</dbReference>
<dbReference type="Gene3D" id="3.30.450.20">
    <property type="entry name" value="PAS domain"/>
    <property type="match status" value="1"/>
</dbReference>
<dbReference type="Gene3D" id="3.30.565.10">
    <property type="entry name" value="Histidine kinase-like ATPase, C-terminal domain"/>
    <property type="match status" value="1"/>
</dbReference>
<protein>
    <recommendedName>
        <fullName evidence="3">histidine kinase</fullName>
        <ecNumber evidence="3">2.7.13.3</ecNumber>
    </recommendedName>
</protein>
<organism evidence="16 17">
    <name type="scientific">Paenibacillus larvae subsp. larvae DSM 25430</name>
    <dbReference type="NCBI Taxonomy" id="697284"/>
    <lineage>
        <taxon>Bacteria</taxon>
        <taxon>Bacillati</taxon>
        <taxon>Bacillota</taxon>
        <taxon>Bacilli</taxon>
        <taxon>Bacillales</taxon>
        <taxon>Paenibacillaceae</taxon>
        <taxon>Paenibacillus</taxon>
    </lineage>
</organism>
<dbReference type="SUPFAM" id="SSF55785">
    <property type="entry name" value="PYP-like sensor domain (PAS domain)"/>
    <property type="match status" value="1"/>
</dbReference>
<dbReference type="EC" id="2.7.13.3" evidence="3"/>
<dbReference type="SMART" id="SM00388">
    <property type="entry name" value="HisKA"/>
    <property type="match status" value="1"/>
</dbReference>
<dbReference type="CDD" id="cd16922">
    <property type="entry name" value="HATPase_EvgS-ArcB-TorS-like"/>
    <property type="match status" value="1"/>
</dbReference>
<evidence type="ECO:0000256" key="6">
    <source>
        <dbReference type="ARBA" id="ARBA00022679"/>
    </source>
</evidence>
<dbReference type="PRINTS" id="PR00344">
    <property type="entry name" value="BCTRLSENSOR"/>
</dbReference>
<dbReference type="InterPro" id="IPR036097">
    <property type="entry name" value="HisK_dim/P_sf"/>
</dbReference>
<dbReference type="InterPro" id="IPR050351">
    <property type="entry name" value="BphY/WalK/GraS-like"/>
</dbReference>
<dbReference type="GO" id="GO:0016036">
    <property type="term" value="P:cellular response to phosphate starvation"/>
    <property type="evidence" value="ECO:0007669"/>
    <property type="project" value="TreeGrafter"/>
</dbReference>
<feature type="transmembrane region" description="Helical" evidence="12">
    <location>
        <begin position="176"/>
        <end position="199"/>
    </location>
</feature>
<comment type="subcellular location">
    <subcellularLocation>
        <location evidence="2">Cell membrane</location>
        <topology evidence="2">Multi-pass membrane protein</topology>
    </subcellularLocation>
</comment>
<keyword evidence="7" id="KW-0547">Nucleotide-binding</keyword>
<evidence type="ECO:0000259" key="13">
    <source>
        <dbReference type="PROSITE" id="PS50109"/>
    </source>
</evidence>
<dbReference type="Proteomes" id="UP000029431">
    <property type="component" value="Chromosome"/>
</dbReference>
<feature type="domain" description="HAMP" evidence="15">
    <location>
        <begin position="200"/>
        <end position="252"/>
    </location>
</feature>
<dbReference type="Pfam" id="PF02518">
    <property type="entry name" value="HATPase_c"/>
    <property type="match status" value="1"/>
</dbReference>